<gene>
    <name evidence="7" type="ORF">A5888_001756</name>
    <name evidence="8" type="ORF">A5888_002997</name>
</gene>
<reference evidence="7" key="1">
    <citation type="submission" date="2017-05" db="EMBL/GenBank/DDBJ databases">
        <title>The Genome Sequence of Enterococcus sp. 9E7_DIV0242.</title>
        <authorList>
            <consortium name="The Broad Institute Genomics Platform"/>
            <consortium name="The Broad Institute Genomic Center for Infectious Diseases"/>
            <person name="Earl A."/>
            <person name="Manson A."/>
            <person name="Schwartman J."/>
            <person name="Gilmore M."/>
            <person name="Abouelleil A."/>
            <person name="Cao P."/>
            <person name="Chapman S."/>
            <person name="Cusick C."/>
            <person name="Shea T."/>
            <person name="Young S."/>
            <person name="Neafsey D."/>
            <person name="Nusbaum C."/>
            <person name="Birren B."/>
        </authorList>
    </citation>
    <scope>NUCLEOTIDE SEQUENCE [LARGE SCALE GENOMIC DNA]</scope>
    <source>
        <strain evidence="7">9E7_DIV0242</strain>
    </source>
</reference>
<dbReference type="InterPro" id="IPR047817">
    <property type="entry name" value="ABC2_TM_bact-type"/>
</dbReference>
<comment type="similarity">
    <text evidence="5">Belongs to the ABC-2 integral membrane protein family.</text>
</comment>
<evidence type="ECO:0000313" key="7">
    <source>
        <dbReference type="EMBL" id="OTP17618.1"/>
    </source>
</evidence>
<dbReference type="OrthoDB" id="670210at2"/>
<evidence type="ECO:0000256" key="2">
    <source>
        <dbReference type="ARBA" id="ARBA00022692"/>
    </source>
</evidence>
<sequence length="256" mass="27673">MDKSKRNLLFDSMIMFKRCLLISLRNPETILVAILVPFILMLLFGTVFGSIANIGGFNYIDFIVPGIILQSIGQSSQYSAMNVAADMTTGINDRFRTMSISKSAVLIGHTGAGVVRNTISTIIIIGTAFILGFRPQANVGNWAAVIGLLILVNITVSLIGVLCGLLSKSVEGASSLMLPLFILPFISSGFAPVDTLSSSIRWLAKIQPMTPIINSIRSLTLDLPLENNLVLAFTWCVGIIIAAYFTSLHLYKSKVS</sequence>
<feature type="transmembrane region" description="Helical" evidence="5">
    <location>
        <begin position="173"/>
        <end position="193"/>
    </location>
</feature>
<accession>A0A242KA13</accession>
<evidence type="ECO:0000256" key="5">
    <source>
        <dbReference type="RuleBase" id="RU361157"/>
    </source>
</evidence>
<dbReference type="PANTHER" id="PTHR43229">
    <property type="entry name" value="NODULATION PROTEIN J"/>
    <property type="match status" value="1"/>
</dbReference>
<dbReference type="Pfam" id="PF01061">
    <property type="entry name" value="ABC2_membrane"/>
    <property type="match status" value="1"/>
</dbReference>
<dbReference type="PANTHER" id="PTHR43229:SF2">
    <property type="entry name" value="NODULATION PROTEIN J"/>
    <property type="match status" value="1"/>
</dbReference>
<dbReference type="PIRSF" id="PIRSF006648">
    <property type="entry name" value="DrrB"/>
    <property type="match status" value="1"/>
</dbReference>
<feature type="transmembrane region" description="Helical" evidence="5">
    <location>
        <begin position="30"/>
        <end position="52"/>
    </location>
</feature>
<reference evidence="8" key="2">
    <citation type="submission" date="2017-05" db="EMBL/GenBank/DDBJ databases">
        <authorList>
            <consortium name="The Broad Institute Genomics Platform"/>
            <consortium name="The Broad Institute Genomic Center for Infectious Diseases"/>
            <person name="Earl A."/>
            <person name="Manson A."/>
            <person name="Schwartman J."/>
            <person name="Gilmore M."/>
            <person name="Abouelleil A."/>
            <person name="Cao P."/>
            <person name="Chapman S."/>
            <person name="Cusick C."/>
            <person name="Shea T."/>
            <person name="Young S."/>
            <person name="Neafsey D."/>
            <person name="Nusbaum C."/>
            <person name="Birren B."/>
        </authorList>
    </citation>
    <scope>NUCLEOTIDE SEQUENCE</scope>
    <source>
        <strain evidence="8">9E7_DIV0242</strain>
    </source>
</reference>
<protein>
    <recommendedName>
        <fullName evidence="5">Transport permease protein</fullName>
    </recommendedName>
</protein>
<dbReference type="InterPro" id="IPR051784">
    <property type="entry name" value="Nod_factor_ABC_transporter"/>
</dbReference>
<keyword evidence="3 5" id="KW-1133">Transmembrane helix</keyword>
<feature type="transmembrane region" description="Helical" evidence="5">
    <location>
        <begin position="104"/>
        <end position="130"/>
    </location>
</feature>
<feature type="transmembrane region" description="Helical" evidence="5">
    <location>
        <begin position="229"/>
        <end position="251"/>
    </location>
</feature>
<feature type="transmembrane region" description="Helical" evidence="5">
    <location>
        <begin position="142"/>
        <end position="166"/>
    </location>
</feature>
<evidence type="ECO:0000313" key="8">
    <source>
        <dbReference type="EMBL" id="WYJ91229.1"/>
    </source>
</evidence>
<dbReference type="RefSeq" id="WP_086348815.1">
    <property type="nucleotide sequence ID" value="NZ_CP147247.1"/>
</dbReference>
<feature type="domain" description="ABC transmembrane type-2" evidence="6">
    <location>
        <begin position="28"/>
        <end position="254"/>
    </location>
</feature>
<keyword evidence="5" id="KW-0813">Transport</keyword>
<dbReference type="AlphaFoldDB" id="A0A242KA13"/>
<reference evidence="8" key="3">
    <citation type="submission" date="2024-03" db="EMBL/GenBank/DDBJ databases">
        <title>The Genome Sequence of Enterococcus sp. DIV0242b.</title>
        <authorList>
            <consortium name="The Broad Institute Genomics Platform"/>
            <consortium name="The Broad Institute Microbial Omics Core"/>
            <consortium name="The Broad Institute Genomic Center for Infectious Diseases"/>
            <person name="Earl A."/>
            <person name="Manson A."/>
            <person name="Gilmore M."/>
            <person name="Schwartman J."/>
            <person name="Shea T."/>
            <person name="Abouelleil A."/>
            <person name="Cao P."/>
            <person name="Chapman S."/>
            <person name="Cusick C."/>
            <person name="Young S."/>
            <person name="Neafsey D."/>
            <person name="Nusbaum C."/>
            <person name="Birren B."/>
        </authorList>
    </citation>
    <scope>NUCLEOTIDE SEQUENCE</scope>
    <source>
        <strain evidence="8">9E7_DIV0242</strain>
    </source>
</reference>
<dbReference type="EMBL" id="NGMM01000002">
    <property type="protein sequence ID" value="OTP17618.1"/>
    <property type="molecule type" value="Genomic_DNA"/>
</dbReference>
<evidence type="ECO:0000256" key="3">
    <source>
        <dbReference type="ARBA" id="ARBA00022989"/>
    </source>
</evidence>
<keyword evidence="2 5" id="KW-0812">Transmembrane</keyword>
<dbReference type="InterPro" id="IPR013525">
    <property type="entry name" value="ABC2_TM"/>
</dbReference>
<evidence type="ECO:0000256" key="4">
    <source>
        <dbReference type="ARBA" id="ARBA00023136"/>
    </source>
</evidence>
<dbReference type="GO" id="GO:0140359">
    <property type="term" value="F:ABC-type transporter activity"/>
    <property type="evidence" value="ECO:0007669"/>
    <property type="project" value="InterPro"/>
</dbReference>
<evidence type="ECO:0000256" key="1">
    <source>
        <dbReference type="ARBA" id="ARBA00004141"/>
    </source>
</evidence>
<dbReference type="Proteomes" id="UP000195141">
    <property type="component" value="Chromosome"/>
</dbReference>
<dbReference type="InterPro" id="IPR000412">
    <property type="entry name" value="ABC_2_transport"/>
</dbReference>
<dbReference type="PROSITE" id="PS51012">
    <property type="entry name" value="ABC_TM2"/>
    <property type="match status" value="1"/>
</dbReference>
<dbReference type="EMBL" id="CP147247">
    <property type="protein sequence ID" value="WYJ91229.1"/>
    <property type="molecule type" value="Genomic_DNA"/>
</dbReference>
<keyword evidence="5" id="KW-1003">Cell membrane</keyword>
<proteinExistence type="inferred from homology"/>
<organism evidence="7">
    <name type="scientific">Candidatus Enterococcus clewellii</name>
    <dbReference type="NCBI Taxonomy" id="1834193"/>
    <lineage>
        <taxon>Bacteria</taxon>
        <taxon>Bacillati</taxon>
        <taxon>Bacillota</taxon>
        <taxon>Bacilli</taxon>
        <taxon>Lactobacillales</taxon>
        <taxon>Enterococcaceae</taxon>
        <taxon>Enterococcus</taxon>
    </lineage>
</organism>
<comment type="subcellular location">
    <subcellularLocation>
        <location evidence="5">Cell membrane</location>
        <topology evidence="5">Multi-pass membrane protein</topology>
    </subcellularLocation>
    <subcellularLocation>
        <location evidence="1">Membrane</location>
        <topology evidence="1">Multi-pass membrane protein</topology>
    </subcellularLocation>
</comment>
<dbReference type="GO" id="GO:0043190">
    <property type="term" value="C:ATP-binding cassette (ABC) transporter complex"/>
    <property type="evidence" value="ECO:0007669"/>
    <property type="project" value="InterPro"/>
</dbReference>
<evidence type="ECO:0000259" key="6">
    <source>
        <dbReference type="PROSITE" id="PS51012"/>
    </source>
</evidence>
<keyword evidence="4 5" id="KW-0472">Membrane</keyword>
<evidence type="ECO:0000313" key="9">
    <source>
        <dbReference type="Proteomes" id="UP000195141"/>
    </source>
</evidence>
<comment type="caution">
    <text evidence="5">Lacks conserved residue(s) required for the propagation of feature annotation.</text>
</comment>
<keyword evidence="9" id="KW-1185">Reference proteome</keyword>
<name>A0A242KA13_9ENTE</name>